<dbReference type="Proteomes" id="UP000012283">
    <property type="component" value="Unassembled WGS sequence"/>
</dbReference>
<protein>
    <recommendedName>
        <fullName evidence="1">Helicase Helix-turn-helix domain-containing protein</fullName>
    </recommendedName>
</protein>
<proteinExistence type="predicted"/>
<dbReference type="PIRSF" id="PIRSF021350">
    <property type="entry name" value="UCP021350"/>
    <property type="match status" value="1"/>
</dbReference>
<dbReference type="EMBL" id="APML01000019">
    <property type="protein sequence ID" value="ENH97367.1"/>
    <property type="molecule type" value="Genomic_DNA"/>
</dbReference>
<dbReference type="PATRIC" id="fig|1308866.3.peg.1033"/>
<comment type="caution">
    <text evidence="2">The sequence shown here is derived from an EMBL/GenBank/DDBJ whole genome shotgun (WGS) entry which is preliminary data.</text>
</comment>
<dbReference type="RefSeq" id="WP_003466225.1">
    <property type="nucleotide sequence ID" value="NZ_APML01000019.1"/>
</dbReference>
<accession>N4WMF8</accession>
<name>N4WMF8_9BACI</name>
<keyword evidence="3" id="KW-1185">Reference proteome</keyword>
<dbReference type="STRING" id="1308866.J416_05113"/>
<dbReference type="InterPro" id="IPR008308">
    <property type="entry name" value="YpbB-like"/>
</dbReference>
<dbReference type="InterPro" id="IPR029491">
    <property type="entry name" value="Helicase_HTH"/>
</dbReference>
<evidence type="ECO:0000313" key="2">
    <source>
        <dbReference type="EMBL" id="ENH97367.1"/>
    </source>
</evidence>
<gene>
    <name evidence="2" type="ORF">J416_05113</name>
</gene>
<dbReference type="AlphaFoldDB" id="N4WMF8"/>
<dbReference type="Pfam" id="PF14493">
    <property type="entry name" value="HTH_40"/>
    <property type="match status" value="1"/>
</dbReference>
<evidence type="ECO:0000313" key="3">
    <source>
        <dbReference type="Proteomes" id="UP000012283"/>
    </source>
</evidence>
<dbReference type="eggNOG" id="COG4955">
    <property type="taxonomic scope" value="Bacteria"/>
</dbReference>
<dbReference type="Gene3D" id="1.10.10.1390">
    <property type="entry name" value="ATP-dependent DNA helicase RecQ"/>
    <property type="match status" value="1"/>
</dbReference>
<feature type="domain" description="Helicase Helix-turn-helix" evidence="1">
    <location>
        <begin position="251"/>
        <end position="339"/>
    </location>
</feature>
<organism evidence="2 3">
    <name type="scientific">Gracilibacillus halophilus YIM-C55.5</name>
    <dbReference type="NCBI Taxonomy" id="1308866"/>
    <lineage>
        <taxon>Bacteria</taxon>
        <taxon>Bacillati</taxon>
        <taxon>Bacillota</taxon>
        <taxon>Bacilli</taxon>
        <taxon>Bacillales</taxon>
        <taxon>Bacillaceae</taxon>
        <taxon>Gracilibacillus</taxon>
    </lineage>
</organism>
<dbReference type="OrthoDB" id="2354672at2"/>
<reference evidence="2 3" key="1">
    <citation type="submission" date="2013-03" db="EMBL/GenBank/DDBJ databases">
        <title>Draft genome sequence of Gracibacillus halophilus YIM-C55.5, a moderately halophilic and thermophilic organism from the Xiaochaidamu salt lake.</title>
        <authorList>
            <person name="Sugumar T."/>
            <person name="Polireddy D.R."/>
            <person name="Antony A."/>
            <person name="Madhava Y.R."/>
            <person name="Sivakumar N."/>
        </authorList>
    </citation>
    <scope>NUCLEOTIDE SEQUENCE [LARGE SCALE GENOMIC DNA]</scope>
    <source>
        <strain evidence="2 3">YIM-C55.5</strain>
    </source>
</reference>
<evidence type="ECO:0000259" key="1">
    <source>
        <dbReference type="Pfam" id="PF14493"/>
    </source>
</evidence>
<sequence>MFTYILLDSICKLRGERTVSNIYHLLTAKKSTQTIQDSYIYQLTNYFGIYKRLERKTFQKELRHLYDQGWIEVYQDKQVVLTTEGRSVLNGFDHSQIYLNGMKYDNHALFTMQVIQLLVQTCTHIQQHHDTFIPVVDDESVQQKVKEIFYYYQKDTNTILYHLYQELTRLFEQAPEPLGHLFTDQLTTPRHIGSSKIQLAREYGQTVHDMHCQLMNLSHFLCFAIEKDSSVSFLKEIVPHERNMNLPLTGSAQKTYKLWQKGHGLEMIASQRNLKISTIQDHMVEIAYVVKNFDYSPFLSDHQLQWIANQIDRLQTNKLKEIKESLDDHISYFQIKLVLAMSHQQKEGVF</sequence>